<feature type="transmembrane region" description="Helical" evidence="8">
    <location>
        <begin position="278"/>
        <end position="299"/>
    </location>
</feature>
<dbReference type="Proteomes" id="UP000002027">
    <property type="component" value="Chromosome 2"/>
</dbReference>
<evidence type="ECO:0000256" key="3">
    <source>
        <dbReference type="ARBA" id="ARBA00022679"/>
    </source>
</evidence>
<dbReference type="InterPro" id="IPR018584">
    <property type="entry name" value="GT87"/>
</dbReference>
<evidence type="ECO:0000256" key="7">
    <source>
        <dbReference type="ARBA" id="ARBA00024033"/>
    </source>
</evidence>
<gene>
    <name evidence="9" type="ordered locus">Sthe_3480</name>
</gene>
<dbReference type="PROSITE" id="PS51257">
    <property type="entry name" value="PROKAR_LIPOPROTEIN"/>
    <property type="match status" value="1"/>
</dbReference>
<evidence type="ECO:0000256" key="6">
    <source>
        <dbReference type="ARBA" id="ARBA00023136"/>
    </source>
</evidence>
<reference evidence="10" key="1">
    <citation type="submission" date="2009-11" db="EMBL/GenBank/DDBJ databases">
        <title>The complete chromosome 2 of Sphaerobacter thermophilus DSM 20745.</title>
        <authorList>
            <person name="Lucas S."/>
            <person name="Copeland A."/>
            <person name="Lapidus A."/>
            <person name="Glavina del Rio T."/>
            <person name="Dalin E."/>
            <person name="Tice H."/>
            <person name="Bruce D."/>
            <person name="Goodwin L."/>
            <person name="Pitluck S."/>
            <person name="Kyrpides N."/>
            <person name="Mavromatis K."/>
            <person name="Ivanova N."/>
            <person name="Mikhailova N."/>
            <person name="LaButti K.M."/>
            <person name="Clum A."/>
            <person name="Sun H.I."/>
            <person name="Brettin T."/>
            <person name="Detter J.C."/>
            <person name="Han C."/>
            <person name="Larimer F."/>
            <person name="Land M."/>
            <person name="Hauser L."/>
            <person name="Markowitz V."/>
            <person name="Cheng J.F."/>
            <person name="Hugenholtz P."/>
            <person name="Woyke T."/>
            <person name="Wu D."/>
            <person name="Steenblock K."/>
            <person name="Schneider S."/>
            <person name="Pukall R."/>
            <person name="Goeker M."/>
            <person name="Klenk H.P."/>
            <person name="Eisen J.A."/>
        </authorList>
    </citation>
    <scope>NUCLEOTIDE SEQUENCE [LARGE SCALE GENOMIC DNA]</scope>
    <source>
        <strain evidence="10">ATCC 49802 / DSM 20745 / S 6022</strain>
    </source>
</reference>
<organism evidence="9 10">
    <name type="scientific">Sphaerobacter thermophilus (strain ATCC 49802 / DSM 20745 / KCCM 41009 / NCIMB 13125 / S 6022)</name>
    <dbReference type="NCBI Taxonomy" id="479434"/>
    <lineage>
        <taxon>Bacteria</taxon>
        <taxon>Pseudomonadati</taxon>
        <taxon>Thermomicrobiota</taxon>
        <taxon>Thermomicrobia</taxon>
        <taxon>Sphaerobacterales</taxon>
        <taxon>Sphaerobacterineae</taxon>
        <taxon>Sphaerobacteraceae</taxon>
        <taxon>Sphaerobacter</taxon>
    </lineage>
</organism>
<dbReference type="RefSeq" id="WP_012873914.1">
    <property type="nucleotide sequence ID" value="NC_013524.1"/>
</dbReference>
<dbReference type="AlphaFoldDB" id="D1CAN6"/>
<dbReference type="HOGENOM" id="CLU_642357_0_0_0"/>
<feature type="transmembrane region" description="Helical" evidence="8">
    <location>
        <begin position="319"/>
        <end position="348"/>
    </location>
</feature>
<feature type="transmembrane region" description="Helical" evidence="8">
    <location>
        <begin position="105"/>
        <end position="127"/>
    </location>
</feature>
<dbReference type="GO" id="GO:0016758">
    <property type="term" value="F:hexosyltransferase activity"/>
    <property type="evidence" value="ECO:0007669"/>
    <property type="project" value="InterPro"/>
</dbReference>
<evidence type="ECO:0000256" key="5">
    <source>
        <dbReference type="ARBA" id="ARBA00022989"/>
    </source>
</evidence>
<evidence type="ECO:0000313" key="9">
    <source>
        <dbReference type="EMBL" id="ACZ40879.1"/>
    </source>
</evidence>
<keyword evidence="3" id="KW-0808">Transferase</keyword>
<feature type="transmembrane region" description="Helical" evidence="8">
    <location>
        <begin position="360"/>
        <end position="379"/>
    </location>
</feature>
<dbReference type="GO" id="GO:0005886">
    <property type="term" value="C:plasma membrane"/>
    <property type="evidence" value="ECO:0007669"/>
    <property type="project" value="UniProtKB-SubCell"/>
</dbReference>
<keyword evidence="5 8" id="KW-1133">Transmembrane helix</keyword>
<feature type="transmembrane region" description="Helical" evidence="8">
    <location>
        <begin position="187"/>
        <end position="207"/>
    </location>
</feature>
<dbReference type="EMBL" id="CP001824">
    <property type="protein sequence ID" value="ACZ40879.1"/>
    <property type="molecule type" value="Genomic_DNA"/>
</dbReference>
<comment type="subcellular location">
    <subcellularLocation>
        <location evidence="1">Cell membrane</location>
        <topology evidence="1">Multi-pass membrane protein</topology>
    </subcellularLocation>
</comment>
<keyword evidence="2" id="KW-1003">Cell membrane</keyword>
<keyword evidence="6 8" id="KW-0472">Membrane</keyword>
<dbReference type="KEGG" id="sti:Sthe_3480"/>
<evidence type="ECO:0000256" key="2">
    <source>
        <dbReference type="ARBA" id="ARBA00022475"/>
    </source>
</evidence>
<keyword evidence="10" id="KW-1185">Reference proteome</keyword>
<dbReference type="Pfam" id="PF09594">
    <property type="entry name" value="GT87"/>
    <property type="match status" value="1"/>
</dbReference>
<keyword evidence="4 8" id="KW-0812">Transmembrane</keyword>
<evidence type="ECO:0000313" key="10">
    <source>
        <dbReference type="Proteomes" id="UP000002027"/>
    </source>
</evidence>
<evidence type="ECO:0000256" key="1">
    <source>
        <dbReference type="ARBA" id="ARBA00004651"/>
    </source>
</evidence>
<evidence type="ECO:0000256" key="8">
    <source>
        <dbReference type="SAM" id="Phobius"/>
    </source>
</evidence>
<comment type="similarity">
    <text evidence="7">Belongs to the glycosyltransferase 87 family.</text>
</comment>
<proteinExistence type="inferred from homology"/>
<evidence type="ECO:0000256" key="4">
    <source>
        <dbReference type="ARBA" id="ARBA00022692"/>
    </source>
</evidence>
<reference evidence="9 10" key="2">
    <citation type="journal article" date="2010" name="Stand. Genomic Sci.">
        <title>Complete genome sequence of Desulfohalobium retbaense type strain (HR(100)).</title>
        <authorList>
            <person name="Spring S."/>
            <person name="Nolan M."/>
            <person name="Lapidus A."/>
            <person name="Glavina Del Rio T."/>
            <person name="Copeland A."/>
            <person name="Tice H."/>
            <person name="Cheng J.F."/>
            <person name="Lucas S."/>
            <person name="Land M."/>
            <person name="Chen F."/>
            <person name="Bruce D."/>
            <person name="Goodwin L."/>
            <person name="Pitluck S."/>
            <person name="Ivanova N."/>
            <person name="Mavromatis K."/>
            <person name="Mikhailova N."/>
            <person name="Pati A."/>
            <person name="Chen A."/>
            <person name="Palaniappan K."/>
            <person name="Hauser L."/>
            <person name="Chang Y.J."/>
            <person name="Jeffries C.D."/>
            <person name="Munk C."/>
            <person name="Kiss H."/>
            <person name="Chain P."/>
            <person name="Han C."/>
            <person name="Brettin T."/>
            <person name="Detter J.C."/>
            <person name="Schuler E."/>
            <person name="Goker M."/>
            <person name="Rohde M."/>
            <person name="Bristow J."/>
            <person name="Eisen J.A."/>
            <person name="Markowitz V."/>
            <person name="Hugenholtz P."/>
            <person name="Kyrpides N.C."/>
            <person name="Klenk H.P."/>
        </authorList>
    </citation>
    <scope>NUCLEOTIDE SEQUENCE [LARGE SCALE GENOMIC DNA]</scope>
    <source>
        <strain evidence="10">ATCC 49802 / DSM 20745 / S 6022</strain>
    </source>
</reference>
<dbReference type="InParanoid" id="D1CAN6"/>
<sequence>MDRTGGAHTAIVAGCALLLVVQLIMALGSQLVDGLFGHVGMDFLTTYTAAQIIADGDGHRLYDWWAQRLAQYPIIAAQGVSWSDRILQPYVAPPVLAVLALPLQWLPAPGAFAVWVALSAGAFFIAARLLDRALNLRLGCLLPLVTFSFFPVFYTLRLGQAEGLLFLGVVAYVVLSRRGKDLPAGLALGILAIKPPLLVVPAIYLATKQRWRALIGLTIACAVAAGLSLAILGSAGVADYLELSHDLSQPAGTIATNVTGMINVRGTVVRLLPSAPALVQEVAIVGISLTLLGVTVAVWRRSTPERGTPADEAETALMLVATCLLSYHTLIHTGSLLLPAIALLWRAIHREPTSGVWDRGVMGWMLAALWVAPTVAFLPTGTSQLPAIVLTPFVALLWIFSAEYVIRHTTPEPALAKVQAARESRRW</sequence>
<name>D1CAN6_SPHTD</name>
<feature type="transmembrane region" description="Helical" evidence="8">
    <location>
        <begin position="213"/>
        <end position="238"/>
    </location>
</feature>
<feature type="transmembrane region" description="Helical" evidence="8">
    <location>
        <begin position="385"/>
        <end position="406"/>
    </location>
</feature>
<accession>D1CAN6</accession>
<protein>
    <recommendedName>
        <fullName evidence="11">DUF2029 domain-containing protein</fullName>
    </recommendedName>
</protein>
<evidence type="ECO:0008006" key="11">
    <source>
        <dbReference type="Google" id="ProtNLM"/>
    </source>
</evidence>
<feature type="transmembrane region" description="Helical" evidence="8">
    <location>
        <begin position="134"/>
        <end position="152"/>
    </location>
</feature>